<accession>A0ABP3AHI8</accession>
<keyword evidence="2" id="KW-1185">Reference proteome</keyword>
<evidence type="ECO:0000313" key="1">
    <source>
        <dbReference type="EMBL" id="EUA89129.1"/>
    </source>
</evidence>
<dbReference type="Gene3D" id="3.60.15.10">
    <property type="entry name" value="Ribonuclease Z/Hydroxyacylglutathione hydrolase-like"/>
    <property type="match status" value="1"/>
</dbReference>
<comment type="caution">
    <text evidence="1">The sequence shown here is derived from an EMBL/GenBank/DDBJ whole genome shotgun (WGS) entry which is preliminary data.</text>
</comment>
<protein>
    <submittedName>
        <fullName evidence="1">Beta-lactamase-like domain protein</fullName>
    </submittedName>
</protein>
<sequence length="41" mass="4393">MLVTDETGVMLIDAGYPGDRNNVLTSLRTLGYGPATYARSC</sequence>
<evidence type="ECO:0000313" key="2">
    <source>
        <dbReference type="Proteomes" id="UP000020681"/>
    </source>
</evidence>
<dbReference type="InterPro" id="IPR036866">
    <property type="entry name" value="RibonucZ/Hydroxyglut_hydro"/>
</dbReference>
<dbReference type="EMBL" id="JAOL01000127">
    <property type="protein sequence ID" value="EUA89129.1"/>
    <property type="molecule type" value="Genomic_DNA"/>
</dbReference>
<gene>
    <name evidence="1" type="primary">bllp</name>
    <name evidence="1" type="ORF">I551_4407</name>
</gene>
<dbReference type="Proteomes" id="UP000020681">
    <property type="component" value="Unassembled WGS sequence"/>
</dbReference>
<organism evidence="1 2">
    <name type="scientific">Mycobacterium ulcerans str. Harvey</name>
    <dbReference type="NCBI Taxonomy" id="1299332"/>
    <lineage>
        <taxon>Bacteria</taxon>
        <taxon>Bacillati</taxon>
        <taxon>Actinomycetota</taxon>
        <taxon>Actinomycetes</taxon>
        <taxon>Mycobacteriales</taxon>
        <taxon>Mycobacteriaceae</taxon>
        <taxon>Mycobacterium</taxon>
        <taxon>Mycobacterium ulcerans group</taxon>
    </lineage>
</organism>
<reference evidence="1 2" key="1">
    <citation type="submission" date="2014-01" db="EMBL/GenBank/DDBJ databases">
        <authorList>
            <person name="Dobos K."/>
            <person name="Lenaerts A."/>
            <person name="Ordway D."/>
            <person name="DeGroote M.A."/>
            <person name="Parker T."/>
            <person name="Sizemore C."/>
            <person name="Tallon L.J."/>
            <person name="Sadzewicz L.K."/>
            <person name="Sengamalay N."/>
            <person name="Fraser C.M."/>
            <person name="Hine E."/>
            <person name="Shefchek K.A."/>
            <person name="Das S.P."/>
            <person name="Tettelin H."/>
        </authorList>
    </citation>
    <scope>NUCLEOTIDE SEQUENCE [LARGE SCALE GENOMIC DNA]</scope>
    <source>
        <strain evidence="1 2">Harvey</strain>
    </source>
</reference>
<proteinExistence type="predicted"/>
<name>A0ABP3AHI8_MYCUL</name>